<evidence type="ECO:0000313" key="1">
    <source>
        <dbReference type="EMBL" id="KAF2162750.1"/>
    </source>
</evidence>
<reference evidence="1" key="1">
    <citation type="journal article" date="2020" name="Stud. Mycol.">
        <title>101 Dothideomycetes genomes: a test case for predicting lifestyles and emergence of pathogens.</title>
        <authorList>
            <person name="Haridas S."/>
            <person name="Albert R."/>
            <person name="Binder M."/>
            <person name="Bloem J."/>
            <person name="Labutti K."/>
            <person name="Salamov A."/>
            <person name="Andreopoulos B."/>
            <person name="Baker S."/>
            <person name="Barry K."/>
            <person name="Bills G."/>
            <person name="Bluhm B."/>
            <person name="Cannon C."/>
            <person name="Castanera R."/>
            <person name="Culley D."/>
            <person name="Daum C."/>
            <person name="Ezra D."/>
            <person name="Gonzalez J."/>
            <person name="Henrissat B."/>
            <person name="Kuo A."/>
            <person name="Liang C."/>
            <person name="Lipzen A."/>
            <person name="Lutzoni F."/>
            <person name="Magnuson J."/>
            <person name="Mondo S."/>
            <person name="Nolan M."/>
            <person name="Ohm R."/>
            <person name="Pangilinan J."/>
            <person name="Park H.-J."/>
            <person name="Ramirez L."/>
            <person name="Alfaro M."/>
            <person name="Sun H."/>
            <person name="Tritt A."/>
            <person name="Yoshinaga Y."/>
            <person name="Zwiers L.-H."/>
            <person name="Turgeon B."/>
            <person name="Goodwin S."/>
            <person name="Spatafora J."/>
            <person name="Crous P."/>
            <person name="Grigoriev I."/>
        </authorList>
    </citation>
    <scope>NUCLEOTIDE SEQUENCE</scope>
    <source>
        <strain evidence="1">ATCC 36951</strain>
    </source>
</reference>
<organism evidence="1 2">
    <name type="scientific">Zasmidium cellare ATCC 36951</name>
    <dbReference type="NCBI Taxonomy" id="1080233"/>
    <lineage>
        <taxon>Eukaryota</taxon>
        <taxon>Fungi</taxon>
        <taxon>Dikarya</taxon>
        <taxon>Ascomycota</taxon>
        <taxon>Pezizomycotina</taxon>
        <taxon>Dothideomycetes</taxon>
        <taxon>Dothideomycetidae</taxon>
        <taxon>Mycosphaerellales</taxon>
        <taxon>Mycosphaerellaceae</taxon>
        <taxon>Zasmidium</taxon>
    </lineage>
</organism>
<sequence length="433" mass="49246">MASPFRLLDLATELQDMIEELHFSSHVFVISDATPNPPYLEVLRTRKDQEKYRRAKETCYKHAAFQVGEFNLEAFVQNAQPHVRHIEEIRMDGISIKIDPFVKRPKVSQNLMDTSPFEYLLYREEAVSKAIVGRMRLKADEAELRKYGLLPFTLKIEVKVMDGGNVAWSKWVHGLDLEATVKTALDLANFTFDITLDITFDFASALTSTVNSHITSAITPHHSITMAKSDGQMTCRLLALPQELQDHIQELVFTDVAVVTPKGIMHPLLVALAADKAIHRRAKETCFKHAIFKMRVERIRPFLEQNKEYLPLITTIDIVPPNLDSPHVLCVPQAKQLPGEATDVLDVLDMLDNEMALRAVREATTPQKMAFFADLEREVEEMGGRKGVLKIAVVIRKAEEQNRVVRTLWTSRPTQDVTRFLQIAGYHHALMPM</sequence>
<dbReference type="Proteomes" id="UP000799537">
    <property type="component" value="Unassembled WGS sequence"/>
</dbReference>
<keyword evidence="2" id="KW-1185">Reference proteome</keyword>
<gene>
    <name evidence="1" type="ORF">M409DRAFT_26988</name>
</gene>
<dbReference type="GeneID" id="54561641"/>
<dbReference type="AlphaFoldDB" id="A0A6A6C935"/>
<protein>
    <submittedName>
        <fullName evidence="1">Uncharacterized protein</fullName>
    </submittedName>
</protein>
<evidence type="ECO:0000313" key="2">
    <source>
        <dbReference type="Proteomes" id="UP000799537"/>
    </source>
</evidence>
<name>A0A6A6C935_ZASCE</name>
<dbReference type="EMBL" id="ML993612">
    <property type="protein sequence ID" value="KAF2162750.1"/>
    <property type="molecule type" value="Genomic_DNA"/>
</dbReference>
<dbReference type="RefSeq" id="XP_033663639.1">
    <property type="nucleotide sequence ID" value="XM_033808369.1"/>
</dbReference>
<proteinExistence type="predicted"/>
<accession>A0A6A6C935</accession>